<gene>
    <name evidence="3" type="ORF">D1639_07600</name>
</gene>
<reference evidence="3" key="1">
    <citation type="submission" date="2018-08" db="EMBL/GenBank/DDBJ databases">
        <title>Murine metabolic-syndrome-specific gut microbial biobank.</title>
        <authorList>
            <person name="Liu C."/>
        </authorList>
    </citation>
    <scope>NUCLEOTIDE SEQUENCE [LARGE SCALE GENOMIC DNA]</scope>
    <source>
        <strain evidence="3">Z82</strain>
    </source>
</reference>
<dbReference type="SUPFAM" id="SSF52540">
    <property type="entry name" value="P-loop containing nucleoside triphosphate hydrolases"/>
    <property type="match status" value="1"/>
</dbReference>
<evidence type="ECO:0000313" key="3">
    <source>
        <dbReference type="EMBL" id="NBI34893.1"/>
    </source>
</evidence>
<dbReference type="InterPro" id="IPR000212">
    <property type="entry name" value="DNA_helicase_UvrD/REP"/>
</dbReference>
<dbReference type="InterPro" id="IPR027351">
    <property type="entry name" value="(+)RNA_virus_helicase_core_dom"/>
</dbReference>
<dbReference type="PANTHER" id="PTHR11070">
    <property type="entry name" value="UVRD / RECB / PCRA DNA HELICASE FAMILY MEMBER"/>
    <property type="match status" value="1"/>
</dbReference>
<dbReference type="Pfam" id="PF13245">
    <property type="entry name" value="AAA_19"/>
    <property type="match status" value="1"/>
</dbReference>
<dbReference type="GO" id="GO:0000725">
    <property type="term" value="P:recombinational repair"/>
    <property type="evidence" value="ECO:0007669"/>
    <property type="project" value="TreeGrafter"/>
</dbReference>
<dbReference type="PANTHER" id="PTHR11070:SF2">
    <property type="entry name" value="ATP-DEPENDENT DNA HELICASE SRS2"/>
    <property type="match status" value="1"/>
</dbReference>
<protein>
    <recommendedName>
        <fullName evidence="1">DNA 3'-5' helicase II</fullName>
    </recommendedName>
</protein>
<dbReference type="GO" id="GO:0003677">
    <property type="term" value="F:DNA binding"/>
    <property type="evidence" value="ECO:0007669"/>
    <property type="project" value="InterPro"/>
</dbReference>
<organism evidence="3">
    <name type="scientific">Muribaculaceae bacterium Z82</name>
    <dbReference type="NCBI Taxonomy" id="2304548"/>
    <lineage>
        <taxon>Bacteria</taxon>
        <taxon>Pseudomonadati</taxon>
        <taxon>Bacteroidota</taxon>
        <taxon>Bacteroidia</taxon>
        <taxon>Bacteroidales</taxon>
        <taxon>Muribaculaceae</taxon>
    </lineage>
</organism>
<dbReference type="AlphaFoldDB" id="A0A7C9KC39"/>
<dbReference type="GO" id="GO:0005524">
    <property type="term" value="F:ATP binding"/>
    <property type="evidence" value="ECO:0007669"/>
    <property type="project" value="InterPro"/>
</dbReference>
<evidence type="ECO:0000259" key="2">
    <source>
        <dbReference type="Pfam" id="PF01443"/>
    </source>
</evidence>
<dbReference type="Pfam" id="PF01443">
    <property type="entry name" value="Viral_helicase1"/>
    <property type="match status" value="1"/>
</dbReference>
<dbReference type="GO" id="GO:0043138">
    <property type="term" value="F:3'-5' DNA helicase activity"/>
    <property type="evidence" value="ECO:0007669"/>
    <property type="project" value="TreeGrafter"/>
</dbReference>
<comment type="caution">
    <text evidence="3">The sequence shown here is derived from an EMBL/GenBank/DDBJ whole genome shotgun (WGS) entry which is preliminary data.</text>
</comment>
<proteinExistence type="predicted"/>
<evidence type="ECO:0000256" key="1">
    <source>
        <dbReference type="ARBA" id="ARBA00034923"/>
    </source>
</evidence>
<dbReference type="Gene3D" id="3.40.50.300">
    <property type="entry name" value="P-loop containing nucleotide triphosphate hydrolases"/>
    <property type="match status" value="2"/>
</dbReference>
<feature type="domain" description="(+)RNA virus helicase C-terminal" evidence="2">
    <location>
        <begin position="313"/>
        <end position="427"/>
    </location>
</feature>
<sequence length="450" mass="50650">MKIEVAGAGAGKTSRMASRVLSIDIPDEKVIYCIAFTNAATENIRNKLIEQNGLLPSNIKVSTIHSFLYTEFVRPYYHLLYGSRYTKISTIQLPSKPAFRRKKLSELDSNQILHQTAIPEKAKWVVYKKSSDNAQTKTMRAKIITMFATYCHRIIIDEAQDINKDVRDILIALDCANVDVELCGDPKQDIKGYGCFRELINMYPDSVSYNNECHRSPQSHLQLSNRLAQKNERQVADASNNIGSIEVLFETDLDIDTFVSNDAFGLLYISKKNNRFDTHASIDKRRAIDALRYELGIAIQEKNGTTATDLEIKRIAYYLAGQMLESASNGTTINDVITKGIYDGYYDYNNVTYAKIAEALKAGSSSESNSIVVSSIEAAKGLEHKKCLFILTTDLVPYLLGKKTDDNKTKHLLYVALTRSLDDLTILVTTEVEDRYTRKQILEAFEIGPL</sequence>
<dbReference type="EMBL" id="QWKH01000053">
    <property type="protein sequence ID" value="NBI34893.1"/>
    <property type="molecule type" value="Genomic_DNA"/>
</dbReference>
<name>A0A7C9KC39_9BACT</name>
<dbReference type="InterPro" id="IPR027417">
    <property type="entry name" value="P-loop_NTPase"/>
</dbReference>
<accession>A0A7C9KC39</accession>